<evidence type="ECO:0000256" key="4">
    <source>
        <dbReference type="SAM" id="MobiDB-lite"/>
    </source>
</evidence>
<dbReference type="CDD" id="cd01392">
    <property type="entry name" value="HTH_LacI"/>
    <property type="match status" value="1"/>
</dbReference>
<accession>A0ABS6I2W0</accession>
<keyword evidence="1" id="KW-0805">Transcription regulation</keyword>
<reference evidence="6 7" key="1">
    <citation type="submission" date="2021-06" db="EMBL/GenBank/DDBJ databases">
        <authorList>
            <person name="Jeong J.W."/>
        </authorList>
    </citation>
    <scope>NUCLEOTIDE SEQUENCE [LARGE SCALE GENOMIC DNA]</scope>
    <source>
        <strain evidence="6 7">MMS21-TAE1-1</strain>
    </source>
</reference>
<keyword evidence="7" id="KW-1185">Reference proteome</keyword>
<dbReference type="Pfam" id="PF00356">
    <property type="entry name" value="LacI"/>
    <property type="match status" value="1"/>
</dbReference>
<evidence type="ECO:0000256" key="3">
    <source>
        <dbReference type="ARBA" id="ARBA00023163"/>
    </source>
</evidence>
<proteinExistence type="predicted"/>
<feature type="region of interest" description="Disordered" evidence="4">
    <location>
        <begin position="1"/>
        <end position="37"/>
    </location>
</feature>
<feature type="domain" description="HTH lacI-type" evidence="5">
    <location>
        <begin position="33"/>
        <end position="87"/>
    </location>
</feature>
<keyword evidence="3" id="KW-0804">Transcription</keyword>
<keyword evidence="2" id="KW-0238">DNA-binding</keyword>
<gene>
    <name evidence="6" type="ORF">KSW38_05180</name>
</gene>
<dbReference type="PROSITE" id="PS00356">
    <property type="entry name" value="HTH_LACI_1"/>
    <property type="match status" value="1"/>
</dbReference>
<protein>
    <submittedName>
        <fullName evidence="6">LacI family transcriptional regulator</fullName>
    </submittedName>
</protein>
<evidence type="ECO:0000256" key="1">
    <source>
        <dbReference type="ARBA" id="ARBA00023015"/>
    </source>
</evidence>
<dbReference type="CDD" id="cd06267">
    <property type="entry name" value="PBP1_LacI_sugar_binding-like"/>
    <property type="match status" value="1"/>
</dbReference>
<dbReference type="InterPro" id="IPR046335">
    <property type="entry name" value="LacI/GalR-like_sensor"/>
</dbReference>
<dbReference type="PROSITE" id="PS50932">
    <property type="entry name" value="HTH_LACI_2"/>
    <property type="match status" value="1"/>
</dbReference>
<dbReference type="SMART" id="SM00354">
    <property type="entry name" value="HTH_LACI"/>
    <property type="match status" value="1"/>
</dbReference>
<dbReference type="InterPro" id="IPR000843">
    <property type="entry name" value="HTH_LacI"/>
</dbReference>
<name>A0ABS6I2W0_9MICC</name>
<dbReference type="EMBL" id="JAHOPC010000002">
    <property type="protein sequence ID" value="MBU8865682.1"/>
    <property type="molecule type" value="Genomic_DNA"/>
</dbReference>
<evidence type="ECO:0000313" key="7">
    <source>
        <dbReference type="Proteomes" id="UP000824166"/>
    </source>
</evidence>
<sequence>MSDAIHWPSYELRQEGSRVTPKQTTSPEKPRRATLQDVASEAGVSFSAVSKVIRGASGVSPQMRERVTAAIDKLGYRPHAGARAMRGKSYTIGVMIVEMSSPFQPEVVQGITDALEGTPYQEVLIAGGLSPARQKRSIEALMDRQVDGLILVAPWMEADWLEELGAKIPTVVVARHGTAANFDTVVDDEYQGARLMVDHLVSLGHERIVHTSMPSGGLEPFVLSHTARRHGYEQAMTRHGLVPKVVETTYSEIGGYEAAIQAFSGDDRPTAIFAGADIAALGVLRAAEERGLRVPEDLTVAGYDNIYVSAIGRISLTTVDQSGQLTGANSTRLLLERIGGRTQPAHYVIAPQLVPRKTSAAPGLVDQATPISVQH</sequence>
<evidence type="ECO:0000259" key="5">
    <source>
        <dbReference type="PROSITE" id="PS50932"/>
    </source>
</evidence>
<comment type="caution">
    <text evidence="6">The sequence shown here is derived from an EMBL/GenBank/DDBJ whole genome shotgun (WGS) entry which is preliminary data.</text>
</comment>
<dbReference type="PANTHER" id="PTHR30146:SF148">
    <property type="entry name" value="HTH-TYPE TRANSCRIPTIONAL REPRESSOR PURR-RELATED"/>
    <property type="match status" value="1"/>
</dbReference>
<organism evidence="6 7">
    <name type="scientific">Paenarthrobacter aromaticivorans</name>
    <dbReference type="NCBI Taxonomy" id="2849150"/>
    <lineage>
        <taxon>Bacteria</taxon>
        <taxon>Bacillati</taxon>
        <taxon>Actinomycetota</taxon>
        <taxon>Actinomycetes</taxon>
        <taxon>Micrococcales</taxon>
        <taxon>Micrococcaceae</taxon>
        <taxon>Paenarthrobacter</taxon>
    </lineage>
</organism>
<dbReference type="Proteomes" id="UP000824166">
    <property type="component" value="Unassembled WGS sequence"/>
</dbReference>
<dbReference type="Pfam" id="PF13377">
    <property type="entry name" value="Peripla_BP_3"/>
    <property type="match status" value="1"/>
</dbReference>
<dbReference type="PANTHER" id="PTHR30146">
    <property type="entry name" value="LACI-RELATED TRANSCRIPTIONAL REPRESSOR"/>
    <property type="match status" value="1"/>
</dbReference>
<evidence type="ECO:0000256" key="2">
    <source>
        <dbReference type="ARBA" id="ARBA00023125"/>
    </source>
</evidence>
<evidence type="ECO:0000313" key="6">
    <source>
        <dbReference type="EMBL" id="MBU8865682.1"/>
    </source>
</evidence>